<proteinExistence type="predicted"/>
<accession>A0AAV4MXD7</accession>
<dbReference type="EMBL" id="BPLR01020259">
    <property type="protein sequence ID" value="GIX76534.1"/>
    <property type="molecule type" value="Genomic_DNA"/>
</dbReference>
<gene>
    <name evidence="1" type="ORF">CEXT_656191</name>
</gene>
<comment type="caution">
    <text evidence="1">The sequence shown here is derived from an EMBL/GenBank/DDBJ whole genome shotgun (WGS) entry which is preliminary data.</text>
</comment>
<sequence length="105" mass="11649">MCGIGENNRDTSNTLFTPPLCYLVRDLPAEKGTFCSDCGRNNSFVPATITRRFSVHENDLNPFLIQMTADYTPLSLTLTSLSFSLVWPDPVPSLVDFASENRISS</sequence>
<reference evidence="1 2" key="1">
    <citation type="submission" date="2021-06" db="EMBL/GenBank/DDBJ databases">
        <title>Caerostris extrusa draft genome.</title>
        <authorList>
            <person name="Kono N."/>
            <person name="Arakawa K."/>
        </authorList>
    </citation>
    <scope>NUCLEOTIDE SEQUENCE [LARGE SCALE GENOMIC DNA]</scope>
</reference>
<dbReference type="Proteomes" id="UP001054945">
    <property type="component" value="Unassembled WGS sequence"/>
</dbReference>
<organism evidence="1 2">
    <name type="scientific">Caerostris extrusa</name>
    <name type="common">Bark spider</name>
    <name type="synonym">Caerostris bankana</name>
    <dbReference type="NCBI Taxonomy" id="172846"/>
    <lineage>
        <taxon>Eukaryota</taxon>
        <taxon>Metazoa</taxon>
        <taxon>Ecdysozoa</taxon>
        <taxon>Arthropoda</taxon>
        <taxon>Chelicerata</taxon>
        <taxon>Arachnida</taxon>
        <taxon>Araneae</taxon>
        <taxon>Araneomorphae</taxon>
        <taxon>Entelegynae</taxon>
        <taxon>Araneoidea</taxon>
        <taxon>Araneidae</taxon>
        <taxon>Caerostris</taxon>
    </lineage>
</organism>
<evidence type="ECO:0000313" key="2">
    <source>
        <dbReference type="Proteomes" id="UP001054945"/>
    </source>
</evidence>
<name>A0AAV4MXD7_CAEEX</name>
<protein>
    <submittedName>
        <fullName evidence="1">Uncharacterized protein</fullName>
    </submittedName>
</protein>
<keyword evidence="2" id="KW-1185">Reference proteome</keyword>
<dbReference type="AlphaFoldDB" id="A0AAV4MXD7"/>
<evidence type="ECO:0000313" key="1">
    <source>
        <dbReference type="EMBL" id="GIX76534.1"/>
    </source>
</evidence>